<evidence type="ECO:0000256" key="2">
    <source>
        <dbReference type="ARBA" id="ARBA00022729"/>
    </source>
</evidence>
<evidence type="ECO:0000256" key="4">
    <source>
        <dbReference type="ARBA" id="ARBA00023284"/>
    </source>
</evidence>
<dbReference type="PANTHER" id="PTHR18929:SF240">
    <property type="entry name" value="PROTEIN DISULFIDE-ISOMERASE"/>
    <property type="match status" value="1"/>
</dbReference>
<dbReference type="Pfam" id="PF13848">
    <property type="entry name" value="Thioredoxin_6"/>
    <property type="match status" value="1"/>
</dbReference>
<evidence type="ECO:0000256" key="1">
    <source>
        <dbReference type="ARBA" id="ARBA00006347"/>
    </source>
</evidence>
<comment type="caution">
    <text evidence="7">The sequence shown here is derived from an EMBL/GenBank/DDBJ whole genome shotgun (WGS) entry which is preliminary data.</text>
</comment>
<dbReference type="GO" id="GO:0034976">
    <property type="term" value="P:response to endoplasmic reticulum stress"/>
    <property type="evidence" value="ECO:0007669"/>
    <property type="project" value="TreeGrafter"/>
</dbReference>
<organism evidence="7 8">
    <name type="scientific">Paramecium primaurelia</name>
    <dbReference type="NCBI Taxonomy" id="5886"/>
    <lineage>
        <taxon>Eukaryota</taxon>
        <taxon>Sar</taxon>
        <taxon>Alveolata</taxon>
        <taxon>Ciliophora</taxon>
        <taxon>Intramacronucleata</taxon>
        <taxon>Oligohymenophorea</taxon>
        <taxon>Peniculida</taxon>
        <taxon>Parameciidae</taxon>
        <taxon>Paramecium</taxon>
    </lineage>
</organism>
<evidence type="ECO:0000256" key="3">
    <source>
        <dbReference type="ARBA" id="ARBA00023157"/>
    </source>
</evidence>
<name>A0A8S1KJ68_PARPR</name>
<dbReference type="OMA" id="HCKRIWN"/>
<keyword evidence="3" id="KW-1015">Disulfide bond</keyword>
<comment type="similarity">
    <text evidence="1">Belongs to the protein disulfide isomerase family.</text>
</comment>
<proteinExistence type="inferred from homology"/>
<feature type="signal peptide" evidence="5">
    <location>
        <begin position="1"/>
        <end position="15"/>
    </location>
</feature>
<dbReference type="Proteomes" id="UP000688137">
    <property type="component" value="Unassembled WGS sequence"/>
</dbReference>
<dbReference type="CDD" id="cd02961">
    <property type="entry name" value="PDI_a_family"/>
    <property type="match status" value="1"/>
</dbReference>
<evidence type="ECO:0000313" key="7">
    <source>
        <dbReference type="EMBL" id="CAD8055158.1"/>
    </source>
</evidence>
<evidence type="ECO:0000256" key="5">
    <source>
        <dbReference type="SAM" id="SignalP"/>
    </source>
</evidence>
<keyword evidence="4" id="KW-0676">Redox-active center</keyword>
<dbReference type="InterPro" id="IPR017937">
    <property type="entry name" value="Thioredoxin_CS"/>
</dbReference>
<dbReference type="CDD" id="cd02981">
    <property type="entry name" value="PDI_b_family"/>
    <property type="match status" value="1"/>
</dbReference>
<dbReference type="FunFam" id="3.40.30.10:FF:000107">
    <property type="entry name" value="Protein disulfide-isomerase 5-2"/>
    <property type="match status" value="1"/>
</dbReference>
<dbReference type="PROSITE" id="PS51352">
    <property type="entry name" value="THIOREDOXIN_2"/>
    <property type="match status" value="1"/>
</dbReference>
<evidence type="ECO:0000259" key="6">
    <source>
        <dbReference type="PROSITE" id="PS51352"/>
    </source>
</evidence>
<dbReference type="GO" id="GO:0006457">
    <property type="term" value="P:protein folding"/>
    <property type="evidence" value="ECO:0007669"/>
    <property type="project" value="TreeGrafter"/>
</dbReference>
<dbReference type="GO" id="GO:0003756">
    <property type="term" value="F:protein disulfide isomerase activity"/>
    <property type="evidence" value="ECO:0007669"/>
    <property type="project" value="TreeGrafter"/>
</dbReference>
<dbReference type="PROSITE" id="PS00194">
    <property type="entry name" value="THIOREDOXIN_1"/>
    <property type="match status" value="1"/>
</dbReference>
<dbReference type="EMBL" id="CAJJDM010000021">
    <property type="protein sequence ID" value="CAD8055158.1"/>
    <property type="molecule type" value="Genomic_DNA"/>
</dbReference>
<protein>
    <recommendedName>
        <fullName evidence="6">Thioredoxin domain-containing protein</fullName>
    </recommendedName>
</protein>
<keyword evidence="2 5" id="KW-0732">Signal</keyword>
<evidence type="ECO:0000313" key="8">
    <source>
        <dbReference type="Proteomes" id="UP000688137"/>
    </source>
</evidence>
<keyword evidence="8" id="KW-1185">Reference proteome</keyword>
<feature type="chain" id="PRO_5035883445" description="Thioredoxin domain-containing protein" evidence="5">
    <location>
        <begin position="16"/>
        <end position="345"/>
    </location>
</feature>
<dbReference type="GO" id="GO:0005783">
    <property type="term" value="C:endoplasmic reticulum"/>
    <property type="evidence" value="ECO:0007669"/>
    <property type="project" value="TreeGrafter"/>
</dbReference>
<accession>A0A8S1KJ68</accession>
<sequence length="345" mass="40198">MKLLLTLLFLSIVLGQQVPEENGVLILNDQNFEYVLKKYEFVLIDFYAHWCGHCHHLAPVFASSARQVRNQNVQFAKINCPSYEHLCRKYQVTGFPTLKLFGDGQLLMEYQGDRTEKAIVDWMKKKTNKGSIEAKSLDQLKKFSESPNLVMVFFGEQKESYEFMQYFQFSSKNKHISAMHTFNQNFANEMRAQVPSIVIYKPYDERKAAIFDNFEISYIEQFIKKHSYPVLMNFDIQTAKRIFKGDQPTLFLVQNSQTNQAEKQLRLALSKIKDEILICIANTDNKYGLRLMQYFGIQNDYLPQIVAFNPISETFNLLSEITKDGIINFTQSFLGLQQNSQKQDL</sequence>
<dbReference type="Pfam" id="PF00085">
    <property type="entry name" value="Thioredoxin"/>
    <property type="match status" value="1"/>
</dbReference>
<feature type="domain" description="Thioredoxin" evidence="6">
    <location>
        <begin position="12"/>
        <end position="128"/>
    </location>
</feature>
<dbReference type="AlphaFoldDB" id="A0A8S1KJ68"/>
<gene>
    <name evidence="7" type="ORF">PPRIM_AZ9-3.1.T0230038</name>
</gene>
<reference evidence="7" key="1">
    <citation type="submission" date="2021-01" db="EMBL/GenBank/DDBJ databases">
        <authorList>
            <consortium name="Genoscope - CEA"/>
            <person name="William W."/>
        </authorList>
    </citation>
    <scope>NUCLEOTIDE SEQUENCE</scope>
</reference>
<dbReference type="InterPro" id="IPR013766">
    <property type="entry name" value="Thioredoxin_domain"/>
</dbReference>
<dbReference type="PANTHER" id="PTHR18929">
    <property type="entry name" value="PROTEIN DISULFIDE ISOMERASE"/>
    <property type="match status" value="1"/>
</dbReference>